<organism evidence="1 2">
    <name type="scientific">Catharanthus roseus</name>
    <name type="common">Madagascar periwinkle</name>
    <name type="synonym">Vinca rosea</name>
    <dbReference type="NCBI Taxonomy" id="4058"/>
    <lineage>
        <taxon>Eukaryota</taxon>
        <taxon>Viridiplantae</taxon>
        <taxon>Streptophyta</taxon>
        <taxon>Embryophyta</taxon>
        <taxon>Tracheophyta</taxon>
        <taxon>Spermatophyta</taxon>
        <taxon>Magnoliopsida</taxon>
        <taxon>eudicotyledons</taxon>
        <taxon>Gunneridae</taxon>
        <taxon>Pentapetalae</taxon>
        <taxon>asterids</taxon>
        <taxon>lamiids</taxon>
        <taxon>Gentianales</taxon>
        <taxon>Apocynaceae</taxon>
        <taxon>Rauvolfioideae</taxon>
        <taxon>Vinceae</taxon>
        <taxon>Catharanthinae</taxon>
        <taxon>Catharanthus</taxon>
    </lineage>
</organism>
<gene>
    <name evidence="1" type="ORF">M9H77_20892</name>
</gene>
<accession>A0ACC0AL70</accession>
<evidence type="ECO:0000313" key="1">
    <source>
        <dbReference type="EMBL" id="KAI5661569.1"/>
    </source>
</evidence>
<name>A0ACC0AL70_CATRO</name>
<comment type="caution">
    <text evidence="1">The sequence shown here is derived from an EMBL/GenBank/DDBJ whole genome shotgun (WGS) entry which is preliminary data.</text>
</comment>
<sequence>MDETRLHNSADGPRLSNKLPKVNWSQHANAHNDFSEQDKFLSSNFLFSLSSQKPHIEEAMVPRAMVCQVQNAALHSPEVERAWKMLSNIKLSSKNVIKPGKTLPLAKSFNASASHEPRQVSGPSSSDTSAFQGHVQTHRIFNSDTYAKACEARSCTGASNLSSMRGMHEERKSLNNNEHAATSYNSFPQAVNRVSHNHDVPFGEMQKSGHAYPDDFDDDNILENIDVDQIVMEHYQSTCTPQPSLSKLPSITPVASKENFARRDETSLPPELSLKCSHGFGLASCPEASVHLQELKDMLIGISNDLLDNVSNLNADQIEKLRQDRQQLNAQIQLLEKHLRGASINDERKLSHFSASTATGFSFQCETPQASSFKNDSARLETQFSIHDEYNSFDRCNSSSVSFSSTDWYGTSTAPVERERYVPKYVDVNYIEGSSDKKWSRQDFPWTKKLEANNKKVFGNHSFRPNQREVINATMSGHDVFVLMPTGGGKSLTYQLPALICPGITLVISPLVSLIQDQIMHLLQANIPAAYLSANMEWSEQQEILRELNTDYCKYKLLYVTPEKVAKSDVLLRHLENLHARGLFARIVIDEAHCVSQWGHDFRPDYQGLGILKQKFQDVPVLALTATATISVKEDVVQALGLVNCIVFRQSFNRPNLRYSVIPKTKKCVEDIDNFIKQNHFDECGIIYCLSRMDCEKVAEKLQEYGHKAAFYHGSLDPGQRALVQKQWSKDEINIICATVAFGMGINKPDVRFVIHHSLPKSIEGYHQECGRAGRDGLPSSCVLYYNYSDYIRVKHMISQGVTEQNSISSGYNRSSANSGRILETNSENLLRMVSYCENDVDCRRLIQLIHFGEKFDSINCQKTCDNCSKTQNCIEKDVTTIAKQLVELVKMTGQHFSSAHILEVYRGSLNQFVKKHKHETLSLHGAGKHLPKGEASRVLRHLVFEDVLVEDIKKSDVYGSISSVLKLNNSKVYNLLSGNQAIKLRLPTSIKALKLGKSEKTPAKGSLISGNQSPPEMFSFGQSENEVDLDLSAKLYSALRVLRTTLVKESAEGVMAYHIFGNATLQQISKRIPRTKDELLEINGVSKAKVTKYGDRVLETIEATIKEHYKNNGGSSSNDSNESMKRRRGTTNVPNDNTLNSNNEEDFVEANARSKKRVLKKKGIQTEEQPPHPPVCYEDELMDEDDFFDIDDSNFEIPQTNNNNNGGSNSKVGVNGGRVLPSWSTQGGTKVYA</sequence>
<protein>
    <submittedName>
        <fullName evidence="1">Uncharacterized protein</fullName>
    </submittedName>
</protein>
<dbReference type="EMBL" id="CM044705">
    <property type="protein sequence ID" value="KAI5661569.1"/>
    <property type="molecule type" value="Genomic_DNA"/>
</dbReference>
<reference evidence="2" key="1">
    <citation type="journal article" date="2023" name="Nat. Plants">
        <title>Single-cell RNA sequencing provides a high-resolution roadmap for understanding the multicellular compartmentation of specialized metabolism.</title>
        <authorList>
            <person name="Sun S."/>
            <person name="Shen X."/>
            <person name="Li Y."/>
            <person name="Li Y."/>
            <person name="Wang S."/>
            <person name="Li R."/>
            <person name="Zhang H."/>
            <person name="Shen G."/>
            <person name="Guo B."/>
            <person name="Wei J."/>
            <person name="Xu J."/>
            <person name="St-Pierre B."/>
            <person name="Chen S."/>
            <person name="Sun C."/>
        </authorList>
    </citation>
    <scope>NUCLEOTIDE SEQUENCE [LARGE SCALE GENOMIC DNA]</scope>
</reference>
<proteinExistence type="predicted"/>
<evidence type="ECO:0000313" key="2">
    <source>
        <dbReference type="Proteomes" id="UP001060085"/>
    </source>
</evidence>
<dbReference type="Proteomes" id="UP001060085">
    <property type="component" value="Linkage Group LG05"/>
</dbReference>
<keyword evidence="2" id="KW-1185">Reference proteome</keyword>